<dbReference type="AlphaFoldDB" id="A0A9K3NQD8"/>
<organism evidence="1 2">
    <name type="scientific">Helianthus annuus</name>
    <name type="common">Common sunflower</name>
    <dbReference type="NCBI Taxonomy" id="4232"/>
    <lineage>
        <taxon>Eukaryota</taxon>
        <taxon>Viridiplantae</taxon>
        <taxon>Streptophyta</taxon>
        <taxon>Embryophyta</taxon>
        <taxon>Tracheophyta</taxon>
        <taxon>Spermatophyta</taxon>
        <taxon>Magnoliopsida</taxon>
        <taxon>eudicotyledons</taxon>
        <taxon>Gunneridae</taxon>
        <taxon>Pentapetalae</taxon>
        <taxon>asterids</taxon>
        <taxon>campanulids</taxon>
        <taxon>Asterales</taxon>
        <taxon>Asteraceae</taxon>
        <taxon>Asteroideae</taxon>
        <taxon>Heliantheae alliance</taxon>
        <taxon>Heliantheae</taxon>
        <taxon>Helianthus</taxon>
    </lineage>
</organism>
<dbReference type="Proteomes" id="UP000215914">
    <property type="component" value="Unassembled WGS sequence"/>
</dbReference>
<protein>
    <submittedName>
        <fullName evidence="1">Uncharacterized protein</fullName>
    </submittedName>
</protein>
<evidence type="ECO:0000313" key="2">
    <source>
        <dbReference type="Proteomes" id="UP000215914"/>
    </source>
</evidence>
<comment type="caution">
    <text evidence="1">The sequence shown here is derived from an EMBL/GenBank/DDBJ whole genome shotgun (WGS) entry which is preliminary data.</text>
</comment>
<reference evidence="1" key="1">
    <citation type="journal article" date="2017" name="Nature">
        <title>The sunflower genome provides insights into oil metabolism, flowering and Asterid evolution.</title>
        <authorList>
            <person name="Badouin H."/>
            <person name="Gouzy J."/>
            <person name="Grassa C.J."/>
            <person name="Murat F."/>
            <person name="Staton S.E."/>
            <person name="Cottret L."/>
            <person name="Lelandais-Briere C."/>
            <person name="Owens G.L."/>
            <person name="Carrere S."/>
            <person name="Mayjonade B."/>
            <person name="Legrand L."/>
            <person name="Gill N."/>
            <person name="Kane N.C."/>
            <person name="Bowers J.E."/>
            <person name="Hubner S."/>
            <person name="Bellec A."/>
            <person name="Berard A."/>
            <person name="Berges H."/>
            <person name="Blanchet N."/>
            <person name="Boniface M.C."/>
            <person name="Brunel D."/>
            <person name="Catrice O."/>
            <person name="Chaidir N."/>
            <person name="Claudel C."/>
            <person name="Donnadieu C."/>
            <person name="Faraut T."/>
            <person name="Fievet G."/>
            <person name="Helmstetter N."/>
            <person name="King M."/>
            <person name="Knapp S.J."/>
            <person name="Lai Z."/>
            <person name="Le Paslier M.C."/>
            <person name="Lippi Y."/>
            <person name="Lorenzon L."/>
            <person name="Mandel J.R."/>
            <person name="Marage G."/>
            <person name="Marchand G."/>
            <person name="Marquand E."/>
            <person name="Bret-Mestries E."/>
            <person name="Morien E."/>
            <person name="Nambeesan S."/>
            <person name="Nguyen T."/>
            <person name="Pegot-Espagnet P."/>
            <person name="Pouilly N."/>
            <person name="Raftis F."/>
            <person name="Sallet E."/>
            <person name="Schiex T."/>
            <person name="Thomas J."/>
            <person name="Vandecasteele C."/>
            <person name="Vares D."/>
            <person name="Vear F."/>
            <person name="Vautrin S."/>
            <person name="Crespi M."/>
            <person name="Mangin B."/>
            <person name="Burke J.M."/>
            <person name="Salse J."/>
            <person name="Munos S."/>
            <person name="Vincourt P."/>
            <person name="Rieseberg L.H."/>
            <person name="Langlade N.B."/>
        </authorList>
    </citation>
    <scope>NUCLEOTIDE SEQUENCE</scope>
    <source>
        <tissue evidence="1">Leaves</tissue>
    </source>
</reference>
<gene>
    <name evidence="1" type="ORF">HanXRQr2_Chr04g0151241</name>
</gene>
<dbReference type="EMBL" id="MNCJ02000319">
    <property type="protein sequence ID" value="KAF5808939.1"/>
    <property type="molecule type" value="Genomic_DNA"/>
</dbReference>
<reference evidence="1" key="2">
    <citation type="submission" date="2020-06" db="EMBL/GenBank/DDBJ databases">
        <title>Helianthus annuus Genome sequencing and assembly Release 2.</title>
        <authorList>
            <person name="Gouzy J."/>
            <person name="Langlade N."/>
            <person name="Munos S."/>
        </authorList>
    </citation>
    <scope>NUCLEOTIDE SEQUENCE</scope>
    <source>
        <tissue evidence="1">Leaves</tissue>
    </source>
</reference>
<name>A0A9K3NQD8_HELAN</name>
<accession>A0A9K3NQD8</accession>
<sequence length="49" mass="5405">MLKPFTAEALLLRLEPTTTAAAAPKSLAILSHSFHVNFWVRALLLLACR</sequence>
<keyword evidence="2" id="KW-1185">Reference proteome</keyword>
<dbReference type="Gramene" id="mRNA:HanXRQr2_Chr04g0151241">
    <property type="protein sequence ID" value="mRNA:HanXRQr2_Chr04g0151241"/>
    <property type="gene ID" value="HanXRQr2_Chr04g0151241"/>
</dbReference>
<evidence type="ECO:0000313" key="1">
    <source>
        <dbReference type="EMBL" id="KAF5808939.1"/>
    </source>
</evidence>
<proteinExistence type="predicted"/>